<reference evidence="2" key="1">
    <citation type="submission" date="2023-03" db="EMBL/GenBank/DDBJ databases">
        <title>Massive genome expansion in bonnet fungi (Mycena s.s.) driven by repeated elements and novel gene families across ecological guilds.</title>
        <authorList>
            <consortium name="Lawrence Berkeley National Laboratory"/>
            <person name="Harder C.B."/>
            <person name="Miyauchi S."/>
            <person name="Viragh M."/>
            <person name="Kuo A."/>
            <person name="Thoen E."/>
            <person name="Andreopoulos B."/>
            <person name="Lu D."/>
            <person name="Skrede I."/>
            <person name="Drula E."/>
            <person name="Henrissat B."/>
            <person name="Morin E."/>
            <person name="Kohler A."/>
            <person name="Barry K."/>
            <person name="LaButti K."/>
            <person name="Morin E."/>
            <person name="Salamov A."/>
            <person name="Lipzen A."/>
            <person name="Mereny Z."/>
            <person name="Hegedus B."/>
            <person name="Baldrian P."/>
            <person name="Stursova M."/>
            <person name="Weitz H."/>
            <person name="Taylor A."/>
            <person name="Grigoriev I.V."/>
            <person name="Nagy L.G."/>
            <person name="Martin F."/>
            <person name="Kauserud H."/>
        </authorList>
    </citation>
    <scope>NUCLEOTIDE SEQUENCE</scope>
    <source>
        <strain evidence="2">CBHHK182m</strain>
    </source>
</reference>
<sequence length="169" mass="18389">MPALPDGSLSILASPLPSTTAAKIMLVVIGLLLVVALLYYTSPTRLTGVLSDAMSNLDKVFGEVSTAGLLGLLTPEDIQTVVSTYQMLRVEVGKVQAETLRNSKSWCTSLSSVFAGRSVSLFRCIKKVKEFQRHLQILQEDHRNKTNSLPLSFATGVSRSTGTARFRFL</sequence>
<keyword evidence="1" id="KW-0472">Membrane</keyword>
<dbReference type="Proteomes" id="UP001215598">
    <property type="component" value="Unassembled WGS sequence"/>
</dbReference>
<dbReference type="AlphaFoldDB" id="A0AAD7NGC6"/>
<comment type="caution">
    <text evidence="2">The sequence shown here is derived from an EMBL/GenBank/DDBJ whole genome shotgun (WGS) entry which is preliminary data.</text>
</comment>
<evidence type="ECO:0000313" key="2">
    <source>
        <dbReference type="EMBL" id="KAJ7759111.1"/>
    </source>
</evidence>
<keyword evidence="3" id="KW-1185">Reference proteome</keyword>
<keyword evidence="1" id="KW-1133">Transmembrane helix</keyword>
<evidence type="ECO:0000313" key="3">
    <source>
        <dbReference type="Proteomes" id="UP001215598"/>
    </source>
</evidence>
<protein>
    <submittedName>
        <fullName evidence="2">Uncharacterized protein</fullName>
    </submittedName>
</protein>
<gene>
    <name evidence="2" type="ORF">B0H16DRAFT_1534397</name>
</gene>
<organism evidence="2 3">
    <name type="scientific">Mycena metata</name>
    <dbReference type="NCBI Taxonomy" id="1033252"/>
    <lineage>
        <taxon>Eukaryota</taxon>
        <taxon>Fungi</taxon>
        <taxon>Dikarya</taxon>
        <taxon>Basidiomycota</taxon>
        <taxon>Agaricomycotina</taxon>
        <taxon>Agaricomycetes</taxon>
        <taxon>Agaricomycetidae</taxon>
        <taxon>Agaricales</taxon>
        <taxon>Marasmiineae</taxon>
        <taxon>Mycenaceae</taxon>
        <taxon>Mycena</taxon>
    </lineage>
</organism>
<evidence type="ECO:0000256" key="1">
    <source>
        <dbReference type="SAM" id="Phobius"/>
    </source>
</evidence>
<keyword evidence="1" id="KW-0812">Transmembrane</keyword>
<accession>A0AAD7NGC6</accession>
<dbReference type="EMBL" id="JARKIB010000040">
    <property type="protein sequence ID" value="KAJ7759111.1"/>
    <property type="molecule type" value="Genomic_DNA"/>
</dbReference>
<feature type="non-terminal residue" evidence="2">
    <location>
        <position position="169"/>
    </location>
</feature>
<feature type="transmembrane region" description="Helical" evidence="1">
    <location>
        <begin position="20"/>
        <end position="40"/>
    </location>
</feature>
<name>A0AAD7NGC6_9AGAR</name>
<proteinExistence type="predicted"/>